<evidence type="ECO:0000313" key="2">
    <source>
        <dbReference type="Proteomes" id="UP001152561"/>
    </source>
</evidence>
<dbReference type="GO" id="GO:0005737">
    <property type="term" value="C:cytoplasm"/>
    <property type="evidence" value="ECO:0007669"/>
    <property type="project" value="TreeGrafter"/>
</dbReference>
<dbReference type="GO" id="GO:0006893">
    <property type="term" value="P:Golgi to plasma membrane transport"/>
    <property type="evidence" value="ECO:0007669"/>
    <property type="project" value="TreeGrafter"/>
</dbReference>
<dbReference type="Proteomes" id="UP001152561">
    <property type="component" value="Unassembled WGS sequence"/>
</dbReference>
<comment type="caution">
    <text evidence="1">The sequence shown here is derived from an EMBL/GenBank/DDBJ whole genome shotgun (WGS) entry which is preliminary data.</text>
</comment>
<accession>A0A9Q1LX21</accession>
<dbReference type="EMBL" id="JAJAGQ010000013">
    <property type="protein sequence ID" value="KAJ8545120.1"/>
    <property type="molecule type" value="Genomic_DNA"/>
</dbReference>
<gene>
    <name evidence="1" type="ORF">K7X08_017703</name>
</gene>
<proteinExistence type="predicted"/>
<dbReference type="PANTHER" id="PTHR10241:SF27">
    <property type="entry name" value="TRANSDUCIN_WD40 REPEAT-LIKE SUPERFAMILY PROTEIN"/>
    <property type="match status" value="1"/>
</dbReference>
<reference evidence="2" key="1">
    <citation type="journal article" date="2023" name="Proc. Natl. Acad. Sci. U.S.A.">
        <title>Genomic and structural basis for evolution of tropane alkaloid biosynthesis.</title>
        <authorList>
            <person name="Wanga Y.-J."/>
            <person name="Taina T."/>
            <person name="Yua J.-Y."/>
            <person name="Lia J."/>
            <person name="Xua B."/>
            <person name="Chenc J."/>
            <person name="D'Auriad J.C."/>
            <person name="Huanga J.-P."/>
            <person name="Huanga S.-X."/>
        </authorList>
    </citation>
    <scope>NUCLEOTIDE SEQUENCE [LARGE SCALE GENOMIC DNA]</scope>
    <source>
        <strain evidence="2">cv. KIB-2019</strain>
    </source>
</reference>
<dbReference type="OrthoDB" id="19944at2759"/>
<name>A0A9Q1LX21_9SOLA</name>
<dbReference type="PANTHER" id="PTHR10241">
    <property type="entry name" value="LETHAL 2 GIANT LARVAE PROTEIN"/>
    <property type="match status" value="1"/>
</dbReference>
<dbReference type="GO" id="GO:0006887">
    <property type="term" value="P:exocytosis"/>
    <property type="evidence" value="ECO:0007669"/>
    <property type="project" value="TreeGrafter"/>
</dbReference>
<evidence type="ECO:0000313" key="1">
    <source>
        <dbReference type="EMBL" id="KAJ8545120.1"/>
    </source>
</evidence>
<organism evidence="1 2">
    <name type="scientific">Anisodus acutangulus</name>
    <dbReference type="NCBI Taxonomy" id="402998"/>
    <lineage>
        <taxon>Eukaryota</taxon>
        <taxon>Viridiplantae</taxon>
        <taxon>Streptophyta</taxon>
        <taxon>Embryophyta</taxon>
        <taxon>Tracheophyta</taxon>
        <taxon>Spermatophyta</taxon>
        <taxon>Magnoliopsida</taxon>
        <taxon>eudicotyledons</taxon>
        <taxon>Gunneridae</taxon>
        <taxon>Pentapetalae</taxon>
        <taxon>asterids</taxon>
        <taxon>lamiids</taxon>
        <taxon>Solanales</taxon>
        <taxon>Solanaceae</taxon>
        <taxon>Solanoideae</taxon>
        <taxon>Hyoscyameae</taxon>
        <taxon>Anisodus</taxon>
    </lineage>
</organism>
<dbReference type="GO" id="GO:0005886">
    <property type="term" value="C:plasma membrane"/>
    <property type="evidence" value="ECO:0007669"/>
    <property type="project" value="TreeGrafter"/>
</dbReference>
<keyword evidence="2" id="KW-1185">Reference proteome</keyword>
<dbReference type="CDD" id="cd15873">
    <property type="entry name" value="R-SNARE_STXBP5_6"/>
    <property type="match status" value="1"/>
</dbReference>
<dbReference type="GO" id="GO:0005096">
    <property type="term" value="F:GTPase activator activity"/>
    <property type="evidence" value="ECO:0007669"/>
    <property type="project" value="TreeGrafter"/>
</dbReference>
<protein>
    <submittedName>
        <fullName evidence="1">Uncharacterized protein</fullName>
    </submittedName>
</protein>
<dbReference type="GO" id="GO:0019905">
    <property type="term" value="F:syntaxin binding"/>
    <property type="evidence" value="ECO:0007669"/>
    <property type="project" value="TreeGrafter"/>
</dbReference>
<dbReference type="GO" id="GO:0045159">
    <property type="term" value="F:myosin II binding"/>
    <property type="evidence" value="ECO:0007669"/>
    <property type="project" value="TreeGrafter"/>
</dbReference>
<sequence length="344" mass="38137">MLVVATKDSSVLALETETGNKLSPSRVHPKKPSRALFMQILDGQDLSGRGLSISDGIDMIKGNSDNNSSKQPVLRKFTTKRNSIPICVAGHQRLTMLLFSNGKFEIRSLPELLTPPKANSIADNSICASKTGELIVVDRDQEMFFVSVSLQNDTVRFLDSASQVYDRDLMVEPGQISAPIIQKEKKKMPREIRQTMCLTPELKMQDKNEKDADLDIDDIEIEDPGEKQKQNPMVAALNKQNLTNTFQALKGKFLHVKVKNNKAPINDAPQNDKADSVDQIKKRYGYTASAEPSAAEAAKLKLSENQKKLQGIKIRSAEMQDTAKSFSSMAKEVLRFAGNEKAKS</sequence>
<dbReference type="AlphaFoldDB" id="A0A9Q1LX21"/>